<dbReference type="Pfam" id="PF06970">
    <property type="entry name" value="RepA_N"/>
    <property type="match status" value="1"/>
</dbReference>
<dbReference type="EMBL" id="CP036170">
    <property type="protein sequence ID" value="QBF74428.1"/>
    <property type="molecule type" value="Genomic_DNA"/>
</dbReference>
<reference evidence="2 3" key="1">
    <citation type="journal article" date="2019" name="Appl. Environ. Microbiol.">
        <title>Clostridium scindens ATCC 35704: integration of nutritional requirements, the complete genome sequence, and global transcriptional responses to bile acids.</title>
        <authorList>
            <person name="Devendran S."/>
            <person name="Shrestha R."/>
            <person name="Alves J.M.P."/>
            <person name="Wolf P.G."/>
            <person name="Ly L."/>
            <person name="Hernandez A.G."/>
            <person name="Mendez-Garcia C."/>
            <person name="Inboden A."/>
            <person name="Wiley J."/>
            <person name="Paul O."/>
            <person name="Allen A."/>
            <person name="Springer E."/>
            <person name="Wright C.L."/>
            <person name="Fields C.J."/>
            <person name="Daniel S.L."/>
            <person name="Ridlon J.M."/>
        </authorList>
    </citation>
    <scope>NUCLEOTIDE SEQUENCE [LARGE SCALE GENOMIC DNA]</scope>
    <source>
        <strain evidence="2 3">ATCC 35704</strain>
    </source>
</reference>
<dbReference type="KEGG" id="csci:HDCHBGLK_01830"/>
<name>A0A494WML6_CLOS5</name>
<evidence type="ECO:0000259" key="1">
    <source>
        <dbReference type="Pfam" id="PF06970"/>
    </source>
</evidence>
<proteinExistence type="predicted"/>
<dbReference type="InterPro" id="IPR010724">
    <property type="entry name" value="RepA_N"/>
</dbReference>
<keyword evidence="3" id="KW-1185">Reference proteome</keyword>
<dbReference type="Proteomes" id="UP000289664">
    <property type="component" value="Chromosome"/>
</dbReference>
<gene>
    <name evidence="2" type="ORF">HDCHBGLK_01830</name>
</gene>
<dbReference type="AlphaFoldDB" id="A0A494WML6"/>
<accession>A0A494WML6</accession>
<evidence type="ECO:0000313" key="2">
    <source>
        <dbReference type="EMBL" id="QBF74428.1"/>
    </source>
</evidence>
<protein>
    <recommendedName>
        <fullName evidence="1">Replication initiator A N-terminal domain-containing protein</fullName>
    </recommendedName>
</protein>
<sequence length="265" mass="30375">MTPAGNVLETASRVSGLRLSVAPAMNPSEAAGGRSDRNKRMDVKNKDQMVYMTDQTQIPVYLPYPRFLLEMDLTQTAKVLYALLLDRASLSRKTGWKDEEGHIFVVYPIAYLSDDLRKSHMTVKKALNELEEAGLLMRKKQGFSKPNLLYIKIPAEGKKSFPVKDRKVSPNYLNNSYLIYSQTNKKREARSAYGEYHNVFLSETEYGELKQEIREIDRLIEELSSYMRSSGKQYADHAVTLRRWAERSAPVKNIPDYTCSEEDSL</sequence>
<evidence type="ECO:0000313" key="3">
    <source>
        <dbReference type="Proteomes" id="UP000289664"/>
    </source>
</evidence>
<organism evidence="2 3">
    <name type="scientific">Clostridium scindens (strain ATCC 35704 / DSM 5676 / VPI 13733 / 19)</name>
    <dbReference type="NCBI Taxonomy" id="411468"/>
    <lineage>
        <taxon>Bacteria</taxon>
        <taxon>Bacillati</taxon>
        <taxon>Bacillota</taxon>
        <taxon>Clostridia</taxon>
        <taxon>Lachnospirales</taxon>
        <taxon>Lachnospiraceae</taxon>
    </lineage>
</organism>
<feature type="domain" description="Replication initiator A N-terminal" evidence="1">
    <location>
        <begin position="72"/>
        <end position="130"/>
    </location>
</feature>